<evidence type="ECO:0008006" key="2">
    <source>
        <dbReference type="Google" id="ProtNLM"/>
    </source>
</evidence>
<sequence length="50" mass="5525">KMQNQAWMESNSDSDQEINANIVFMAQIEKVLSDSDESSSSSEETIAEVA</sequence>
<evidence type="ECO:0000313" key="1">
    <source>
        <dbReference type="EMBL" id="GFD15477.1"/>
    </source>
</evidence>
<comment type="caution">
    <text evidence="1">The sequence shown here is derived from an EMBL/GenBank/DDBJ whole genome shotgun (WGS) entry which is preliminary data.</text>
</comment>
<name>A0A699TZM1_TANCI</name>
<organism evidence="1">
    <name type="scientific">Tanacetum cinerariifolium</name>
    <name type="common">Dalmatian daisy</name>
    <name type="synonym">Chrysanthemum cinerariifolium</name>
    <dbReference type="NCBI Taxonomy" id="118510"/>
    <lineage>
        <taxon>Eukaryota</taxon>
        <taxon>Viridiplantae</taxon>
        <taxon>Streptophyta</taxon>
        <taxon>Embryophyta</taxon>
        <taxon>Tracheophyta</taxon>
        <taxon>Spermatophyta</taxon>
        <taxon>Magnoliopsida</taxon>
        <taxon>eudicotyledons</taxon>
        <taxon>Gunneridae</taxon>
        <taxon>Pentapetalae</taxon>
        <taxon>asterids</taxon>
        <taxon>campanulids</taxon>
        <taxon>Asterales</taxon>
        <taxon>Asteraceae</taxon>
        <taxon>Asteroideae</taxon>
        <taxon>Anthemideae</taxon>
        <taxon>Anthemidinae</taxon>
        <taxon>Tanacetum</taxon>
    </lineage>
</organism>
<gene>
    <name evidence="1" type="ORF">Tci_887446</name>
</gene>
<dbReference type="EMBL" id="BKCJ011286744">
    <property type="protein sequence ID" value="GFD15477.1"/>
    <property type="molecule type" value="Genomic_DNA"/>
</dbReference>
<reference evidence="1" key="1">
    <citation type="journal article" date="2019" name="Sci. Rep.">
        <title>Draft genome of Tanacetum cinerariifolium, the natural source of mosquito coil.</title>
        <authorList>
            <person name="Yamashiro T."/>
            <person name="Shiraishi A."/>
            <person name="Satake H."/>
            <person name="Nakayama K."/>
        </authorList>
    </citation>
    <scope>NUCLEOTIDE SEQUENCE</scope>
</reference>
<proteinExistence type="predicted"/>
<protein>
    <recommendedName>
        <fullName evidence="2">Gag-Pol polyprotein</fullName>
    </recommendedName>
</protein>
<accession>A0A699TZM1</accession>
<feature type="non-terminal residue" evidence="1">
    <location>
        <position position="1"/>
    </location>
</feature>
<dbReference type="AlphaFoldDB" id="A0A699TZM1"/>